<evidence type="ECO:0000313" key="2">
    <source>
        <dbReference type="EMBL" id="MBB5067008.1"/>
    </source>
</evidence>
<keyword evidence="1" id="KW-0472">Membrane</keyword>
<protein>
    <submittedName>
        <fullName evidence="2">Uncharacterized protein</fullName>
    </submittedName>
</protein>
<evidence type="ECO:0000313" key="3">
    <source>
        <dbReference type="Proteomes" id="UP000580474"/>
    </source>
</evidence>
<evidence type="ECO:0000256" key="1">
    <source>
        <dbReference type="SAM" id="Phobius"/>
    </source>
</evidence>
<keyword evidence="1" id="KW-1133">Transmembrane helix</keyword>
<organism evidence="2 3">
    <name type="scientific">Saccharopolyspora gloriosae</name>
    <dbReference type="NCBI Taxonomy" id="455344"/>
    <lineage>
        <taxon>Bacteria</taxon>
        <taxon>Bacillati</taxon>
        <taxon>Actinomycetota</taxon>
        <taxon>Actinomycetes</taxon>
        <taxon>Pseudonocardiales</taxon>
        <taxon>Pseudonocardiaceae</taxon>
        <taxon>Saccharopolyspora</taxon>
    </lineage>
</organism>
<keyword evidence="3" id="KW-1185">Reference proteome</keyword>
<name>A0A840N9Y1_9PSEU</name>
<comment type="caution">
    <text evidence="2">The sequence shown here is derived from an EMBL/GenBank/DDBJ whole genome shotgun (WGS) entry which is preliminary data.</text>
</comment>
<feature type="transmembrane region" description="Helical" evidence="1">
    <location>
        <begin position="6"/>
        <end position="29"/>
    </location>
</feature>
<sequence>MTPANSASTILIAALIIITLGYIASCVLWPFKACRTCHGEGKFRSPFLRAIRLCGACKSTGLRPRAGLKAWNAYRRLHRKNRRNR</sequence>
<gene>
    <name evidence="2" type="ORF">BJ969_000096</name>
</gene>
<keyword evidence="1" id="KW-0812">Transmembrane</keyword>
<proteinExistence type="predicted"/>
<dbReference type="RefSeq" id="WP_184476165.1">
    <property type="nucleotide sequence ID" value="NZ_JACHIV010000001.1"/>
</dbReference>
<dbReference type="AlphaFoldDB" id="A0A840N9Y1"/>
<reference evidence="2 3" key="1">
    <citation type="submission" date="2020-08" db="EMBL/GenBank/DDBJ databases">
        <title>Sequencing the genomes of 1000 actinobacteria strains.</title>
        <authorList>
            <person name="Klenk H.-P."/>
        </authorList>
    </citation>
    <scope>NUCLEOTIDE SEQUENCE [LARGE SCALE GENOMIC DNA]</scope>
    <source>
        <strain evidence="2 3">DSM 45582</strain>
    </source>
</reference>
<accession>A0A840N9Y1</accession>
<dbReference type="EMBL" id="JACHIV010000001">
    <property type="protein sequence ID" value="MBB5067008.1"/>
    <property type="molecule type" value="Genomic_DNA"/>
</dbReference>
<dbReference type="Proteomes" id="UP000580474">
    <property type="component" value="Unassembled WGS sequence"/>
</dbReference>